<dbReference type="AlphaFoldDB" id="F2RTD2"/>
<evidence type="ECO:0000313" key="1">
    <source>
        <dbReference type="EMBL" id="EGD94581.1"/>
    </source>
</evidence>
<name>F2RTD2_TRIT1</name>
<sequence>MVQVAQHQSEGECSEKFTDMLLCAAARIGAINATVNVEYVPTNTLAGITVISDGSLSGVRAPKHLYVQLNMPLASSDCAFRSVPFDDLQAGSAWELTSSSNALPVTQPMPTIIPHRINTILESEFLTDEDQCISAAKARQPVVRIDHAARMSRSNAGVLEVTSVNIWIEVEPAKARADANAPRTSHVWVRPMMAKTSEP</sequence>
<dbReference type="EMBL" id="GG698483">
    <property type="protein sequence ID" value="EGD94581.1"/>
    <property type="molecule type" value="Genomic_DNA"/>
</dbReference>
<evidence type="ECO:0000313" key="2">
    <source>
        <dbReference type="Proteomes" id="UP000009172"/>
    </source>
</evidence>
<dbReference type="HOGENOM" id="CLU_1373097_0_0_1"/>
<accession>F2RTD2</accession>
<protein>
    <submittedName>
        <fullName evidence="1">Uncharacterized protein</fullName>
    </submittedName>
</protein>
<organism evidence="1 2">
    <name type="scientific">Trichophyton tonsurans (strain CBS 112818)</name>
    <name type="common">Scalp ringworm fungus</name>
    <dbReference type="NCBI Taxonomy" id="647933"/>
    <lineage>
        <taxon>Eukaryota</taxon>
        <taxon>Fungi</taxon>
        <taxon>Dikarya</taxon>
        <taxon>Ascomycota</taxon>
        <taxon>Pezizomycotina</taxon>
        <taxon>Eurotiomycetes</taxon>
        <taxon>Eurotiomycetidae</taxon>
        <taxon>Onygenales</taxon>
        <taxon>Arthrodermataceae</taxon>
        <taxon>Trichophyton</taxon>
    </lineage>
</organism>
<proteinExistence type="predicted"/>
<dbReference type="Proteomes" id="UP000009172">
    <property type="component" value="Unassembled WGS sequence"/>
</dbReference>
<keyword evidence="2" id="KW-1185">Reference proteome</keyword>
<reference evidence="2" key="1">
    <citation type="journal article" date="2012" name="MBio">
        <title>Comparative genome analysis of Trichophyton rubrum and related dermatophytes reveals candidate genes involved in infection.</title>
        <authorList>
            <person name="Martinez D.A."/>
            <person name="Oliver B.G."/>
            <person name="Graeser Y."/>
            <person name="Goldberg J.M."/>
            <person name="Li W."/>
            <person name="Martinez-Rossi N.M."/>
            <person name="Monod M."/>
            <person name="Shelest E."/>
            <person name="Barton R.C."/>
            <person name="Birch E."/>
            <person name="Brakhage A.A."/>
            <person name="Chen Z."/>
            <person name="Gurr S.J."/>
            <person name="Heiman D."/>
            <person name="Heitman J."/>
            <person name="Kosti I."/>
            <person name="Rossi A."/>
            <person name="Saif S."/>
            <person name="Samalova M."/>
            <person name="Saunders C.W."/>
            <person name="Shea T."/>
            <person name="Summerbell R.C."/>
            <person name="Xu J."/>
            <person name="Young S."/>
            <person name="Zeng Q."/>
            <person name="Birren B.W."/>
            <person name="Cuomo C.A."/>
            <person name="White T.C."/>
        </authorList>
    </citation>
    <scope>NUCLEOTIDE SEQUENCE [LARGE SCALE GENOMIC DNA]</scope>
    <source>
        <strain evidence="2">CBS 112818</strain>
    </source>
</reference>
<gene>
    <name evidence="1" type="ORF">TESG_02091</name>
</gene>